<accession>A0ABV4XP15</accession>
<dbReference type="InterPro" id="IPR050832">
    <property type="entry name" value="Bact_Acetyltransf"/>
</dbReference>
<dbReference type="InterPro" id="IPR013653">
    <property type="entry name" value="GCN5-like_dom"/>
</dbReference>
<dbReference type="CDD" id="cd04301">
    <property type="entry name" value="NAT_SF"/>
    <property type="match status" value="1"/>
</dbReference>
<dbReference type="SUPFAM" id="SSF55729">
    <property type="entry name" value="Acyl-CoA N-acyltransferases (Nat)"/>
    <property type="match status" value="1"/>
</dbReference>
<dbReference type="InterPro" id="IPR016181">
    <property type="entry name" value="Acyl_CoA_acyltransferase"/>
</dbReference>
<organism evidence="4 5">
    <name type="scientific">Floridaenema flaviceps BLCC-F50</name>
    <dbReference type="NCBI Taxonomy" id="3153642"/>
    <lineage>
        <taxon>Bacteria</taxon>
        <taxon>Bacillati</taxon>
        <taxon>Cyanobacteriota</taxon>
        <taxon>Cyanophyceae</taxon>
        <taxon>Oscillatoriophycideae</taxon>
        <taxon>Aerosakkonematales</taxon>
        <taxon>Aerosakkonemataceae</taxon>
        <taxon>Floridanema</taxon>
        <taxon>Floridanema flaviceps</taxon>
    </lineage>
</organism>
<keyword evidence="5" id="KW-1185">Reference proteome</keyword>
<proteinExistence type="predicted"/>
<dbReference type="RefSeq" id="WP_413263102.1">
    <property type="nucleotide sequence ID" value="NZ_JBHFNR010000075.1"/>
</dbReference>
<protein>
    <submittedName>
        <fullName evidence="4">N-acetyltransferase family protein</fullName>
    </submittedName>
</protein>
<dbReference type="Proteomes" id="UP001576784">
    <property type="component" value="Unassembled WGS sequence"/>
</dbReference>
<evidence type="ECO:0000256" key="1">
    <source>
        <dbReference type="ARBA" id="ARBA00022679"/>
    </source>
</evidence>
<keyword evidence="1" id="KW-0808">Transferase</keyword>
<gene>
    <name evidence="4" type="ORF">ACE1CI_11070</name>
</gene>
<dbReference type="EMBL" id="JBHFNR010000075">
    <property type="protein sequence ID" value="MFB2893443.1"/>
    <property type="molecule type" value="Genomic_DNA"/>
</dbReference>
<dbReference type="PROSITE" id="PS51186">
    <property type="entry name" value="GNAT"/>
    <property type="match status" value="1"/>
</dbReference>
<dbReference type="Pfam" id="PF08445">
    <property type="entry name" value="FR47"/>
    <property type="match status" value="1"/>
</dbReference>
<feature type="domain" description="N-acetyltransferase" evidence="3">
    <location>
        <begin position="3"/>
        <end position="172"/>
    </location>
</feature>
<dbReference type="Gene3D" id="3.40.630.30">
    <property type="match status" value="1"/>
</dbReference>
<dbReference type="PANTHER" id="PTHR43877">
    <property type="entry name" value="AMINOALKYLPHOSPHONATE N-ACETYLTRANSFERASE-RELATED-RELATED"/>
    <property type="match status" value="1"/>
</dbReference>
<name>A0ABV4XP15_9CYAN</name>
<comment type="caution">
    <text evidence="4">The sequence shown here is derived from an EMBL/GenBank/DDBJ whole genome shotgun (WGS) entry which is preliminary data.</text>
</comment>
<reference evidence="4 5" key="1">
    <citation type="submission" date="2024-09" db="EMBL/GenBank/DDBJ databases">
        <title>Floridaenema gen nov. (Aerosakkonemataceae, Aerosakkonematales ord. nov., Cyanobacteria) from benthic tropical and subtropical fresh waters, with the description of four new species.</title>
        <authorList>
            <person name="Moretto J.A."/>
            <person name="Berthold D.E."/>
            <person name="Lefler F.W."/>
            <person name="Huang I.-S."/>
            <person name="Laughinghouse H. IV."/>
        </authorList>
    </citation>
    <scope>NUCLEOTIDE SEQUENCE [LARGE SCALE GENOMIC DNA]</scope>
    <source>
        <strain evidence="4 5">BLCC-F50</strain>
    </source>
</reference>
<evidence type="ECO:0000256" key="2">
    <source>
        <dbReference type="ARBA" id="ARBA00023315"/>
    </source>
</evidence>
<dbReference type="InterPro" id="IPR000182">
    <property type="entry name" value="GNAT_dom"/>
</dbReference>
<keyword evidence="2" id="KW-0012">Acyltransferase</keyword>
<sequence>MIMIVREATHNDVPAIARVHVDTWRSTYQGIVPDEHLAKLSYEQRANFWHQIFHLPPEDSNFTFVAEEESSKIVGFANGGVERTGDPLYKGELNAIYILQIHQGKGIGRCLVQAVAKMLIQLGIKSMLVWVLVDNPACQFYTALGGEPVREKEIEIGGKRLIEVAYGWKNLENFGYG</sequence>
<evidence type="ECO:0000259" key="3">
    <source>
        <dbReference type="PROSITE" id="PS51186"/>
    </source>
</evidence>
<evidence type="ECO:0000313" key="4">
    <source>
        <dbReference type="EMBL" id="MFB2893443.1"/>
    </source>
</evidence>
<evidence type="ECO:0000313" key="5">
    <source>
        <dbReference type="Proteomes" id="UP001576784"/>
    </source>
</evidence>